<gene>
    <name evidence="2" type="ORF">RAQ16_10190</name>
</gene>
<keyword evidence="1" id="KW-0812">Transmembrane</keyword>
<protein>
    <recommendedName>
        <fullName evidence="4">DUF3899 domain-containing protein</fullName>
    </recommendedName>
</protein>
<evidence type="ECO:0000256" key="1">
    <source>
        <dbReference type="SAM" id="Phobius"/>
    </source>
</evidence>
<sequence length="136" mass="16006">MDEEKKIRYLEMIQNIITRMASNSFLIKGWTVTIVVGLLAFANFKEMNSKFIIVALIPVLFFWGLDGFYLYQEKLFRKLYEDVIDLQLDEVNFSMKLSDNIKNEFNWWNVTISKTLLPFYLPVIAVILIALLIPMI</sequence>
<accession>A0ABU0V704</accession>
<reference evidence="2" key="1">
    <citation type="submission" date="2023-08" db="EMBL/GenBank/DDBJ databases">
        <title>Functional annotation and safety assessment of Bacillus stercoris.</title>
        <authorList>
            <person name="Pandit N.T."/>
            <person name="Ahir S.V."/>
            <person name="Chauhan D.A."/>
            <person name="Bose A."/>
            <person name="Dunlap C."/>
            <person name="Doshi J.A."/>
        </authorList>
    </citation>
    <scope>NUCLEOTIDE SEQUENCE</scope>
    <source>
        <strain evidence="2">ZBMF30</strain>
    </source>
</reference>
<evidence type="ECO:0000313" key="2">
    <source>
        <dbReference type="EMBL" id="MDQ1852705.1"/>
    </source>
</evidence>
<comment type="caution">
    <text evidence="2">The sequence shown here is derived from an EMBL/GenBank/DDBJ whole genome shotgun (WGS) entry which is preliminary data.</text>
</comment>
<evidence type="ECO:0000313" key="3">
    <source>
        <dbReference type="Proteomes" id="UP001177898"/>
    </source>
</evidence>
<dbReference type="Proteomes" id="UP001177898">
    <property type="component" value="Unassembled WGS sequence"/>
</dbReference>
<keyword evidence="1" id="KW-0472">Membrane</keyword>
<organism evidence="2 3">
    <name type="scientific">Bacillus stercoris</name>
    <dbReference type="NCBI Taxonomy" id="2054641"/>
    <lineage>
        <taxon>Bacteria</taxon>
        <taxon>Bacillati</taxon>
        <taxon>Bacillota</taxon>
        <taxon>Bacilli</taxon>
        <taxon>Bacillales</taxon>
        <taxon>Bacillaceae</taxon>
        <taxon>Bacillus</taxon>
    </lineage>
</organism>
<dbReference type="EMBL" id="JAVCYS010000005">
    <property type="protein sequence ID" value="MDQ1852705.1"/>
    <property type="molecule type" value="Genomic_DNA"/>
</dbReference>
<name>A0ABU0V704_9BACI</name>
<feature type="transmembrane region" description="Helical" evidence="1">
    <location>
        <begin position="25"/>
        <end position="44"/>
    </location>
</feature>
<feature type="transmembrane region" description="Helical" evidence="1">
    <location>
        <begin position="117"/>
        <end position="135"/>
    </location>
</feature>
<feature type="transmembrane region" description="Helical" evidence="1">
    <location>
        <begin position="51"/>
        <end position="71"/>
    </location>
</feature>
<dbReference type="RefSeq" id="WP_087614472.1">
    <property type="nucleotide sequence ID" value="NZ_JAVCYS010000005.1"/>
</dbReference>
<keyword evidence="1" id="KW-1133">Transmembrane helix</keyword>
<evidence type="ECO:0008006" key="4">
    <source>
        <dbReference type="Google" id="ProtNLM"/>
    </source>
</evidence>
<keyword evidence="3" id="KW-1185">Reference proteome</keyword>
<proteinExistence type="predicted"/>